<dbReference type="GO" id="GO:0045202">
    <property type="term" value="C:synapse"/>
    <property type="evidence" value="ECO:0007669"/>
    <property type="project" value="TreeGrafter"/>
</dbReference>
<gene>
    <name evidence="3" type="ORF">BSL78_19481</name>
</gene>
<dbReference type="GO" id="GO:0030425">
    <property type="term" value="C:dendrite"/>
    <property type="evidence" value="ECO:0007669"/>
    <property type="project" value="TreeGrafter"/>
</dbReference>
<dbReference type="InterPro" id="IPR028103">
    <property type="entry name" value="Spatacsin"/>
</dbReference>
<dbReference type="EMBL" id="MRZV01000834">
    <property type="protein sequence ID" value="PIK43671.1"/>
    <property type="molecule type" value="Genomic_DNA"/>
</dbReference>
<accession>A0A2G8K6N8</accession>
<protein>
    <submittedName>
        <fullName evidence="3">Putative spatacsin isoform X1</fullName>
    </submittedName>
</protein>
<sequence length="2032" mass="231653">MATPNLTLSHLHKLIQNTTETKATVLEKRAMGPLKGLGRADDLLEIIDKLMQFITELRKYLKGYPTKVSQDEVDSTMRSDKISPWLGHHSQAGSSFLNWRTFSKQDVIKDAILSQNIPLAQAYLRELQGESTSTLSRKDEIVNVGQTIAYNALVESNIVKLLKLCSVICSLMGFDVPSELKKICFFSANSSLRDFLVQELRGKGHISTQESNVCLFISSLERLYTCQSFEKAKNLAEEGLMSLWKDDALKLPSLQNTKCERFLADNLRTGEIVLSSETPNCENFNYAHVLFDWIKYWNKTTKDRILLERSITHHSKGRDLSTMWSIASESAWQFLLAHEDWITLKSWIEYTFSSSTVTISGSLPQIAPILQNLILERDFVNRMDYCTTYFKERVLGEMARLGIFLSEEISSFNQLLCRLVRSGQLLVSPHILTRVPEGQMFVNSFNQWFINYCIHQHLPSVLYIFIEFYSLCLSENEVLNMQLPMSDVPWLEILLNFRWIGKQATDPALVFQASLANSRLLQAVAQPSVTSLLQDGNVVVALATLLYAPGNITEALNPSTSAEKLWKVDHIMLEQCLKPYPKLQRAIFPQGEEDGIPPQDITVYQLLKGNIPVHCAKTFAWQTSNNVAESTDIMHGEMPHFSHADLVKMFAYIESFSFTHYLRQGRPSFAFSAFIINLMQENGSAYKYKICQAYMKSYCTAVRNISKPSVTAACVAFAEMLGKSSTSVRVDVHSAGVILEFHKSKLGHLSSKTPRNTEKRIQDELKNKEEQLVMLLMACLKGSQSSAIYVLEMLERAISAKVNQQFQDCTSWEASEVWSLAVLFCQRHNLPYSTVYLKQCAEKNQWLQFTCFAQIHQYSRTQILELLKNFTISALRDHLSSAFENMKFGPASSKPEQMAANHEQLMATKNIRAKFYAKFGVLSKTDNQHTKTQEFSVSDNLSDEEVTSEDQFVDDTDVDNDDAVTVPKDLDEKDIPEDFFGIIFHCDAQPQPFNALLSHAIASSQPILAVMASCYQNSSPVDCLCTWLYTIINERGRSKFKSSLASAASFQWHSWTLHELFRLIYAAIESGAINLVHKGFFIFDKNCPLNLFLRFCCEFLLHFDVTAAKDHLDSFQSAIQKCKRYENIQLVQLETTHKPKIGNLKWYQQSANQIAIFMLSTCSSHWELSSLLQLLSEVNFSLIVSSSDPDYSLLYQLNLILKDTSQEHTYFSKLICCEKESFQSECTFILERLQDSNQFNKAKMFARLTRLPIDNLIFSQVEKELVKSRPPPQVVGDDAATDELSFWQKCNDLFKSNRVKPKAAVSFFQNWVNRENTDVVLSSTEKAFILHLAYEWMKKVSQGSAVSQLEREMWTWRLKVEAEKLAVVNQELHLSHNQEEGDVWECKSQGPQELLFEERRSKSNDEDLNCSEEQLSALNSILSKLLQRGCVNQAHHLSTQFQHYCQDLEIILSCILLAKGTLQTFQLDSDLKRLIGAADQRQHRRTSEWQKPGKQTTFGGSNTPPVMRRSVSVVSVPTNFMDQNLEQEVEDEVLKTMKSLSSFCKDGSNCCEQIVTCYQISKVLKKTYEEVVNMAPLNTLKMLLDSHNQHRIELAKKFVETNILPDNEVASFLTELVLSSLQKFSARRKEGREHDTEGNAAKTLLQGVVSRLANPTTPISSWADRNEFANLLKLCQNPAVLGNKLMEEVISLIRSHKDPTKQGHLSGGLTLVLSLEVELLIRAHDCFSICCHMEGISNVLRSTREIFNTLADFKEYPLMVRLLLGVARYSEMTYVFDELRSKQQIELLLKKGSKVLLLDYLKRCEPSDPETYNVVAVKFGMVREIATLLEKEGVKKLNFVSNRKMDTNLEVQNSLEEILQDFKNAAQNYAKADCLRHAERCVQQARLVALQLHLLSHGIRVISLMDNELVSFLTKHNNFHQAYIVHEAYGKQFDWSISIYYQVVEKGDFVYFEDYRSALILTDSLFRDVAQLYGKEKSRGGTVTNNMKQLVMLCPDIVAKYRIAAEFGFQEITSLLLQDENAAYLKDVTMLM</sequence>
<reference evidence="3 4" key="1">
    <citation type="journal article" date="2017" name="PLoS Biol.">
        <title>The sea cucumber genome provides insights into morphological evolution and visceral regeneration.</title>
        <authorList>
            <person name="Zhang X."/>
            <person name="Sun L."/>
            <person name="Yuan J."/>
            <person name="Sun Y."/>
            <person name="Gao Y."/>
            <person name="Zhang L."/>
            <person name="Li S."/>
            <person name="Dai H."/>
            <person name="Hamel J.F."/>
            <person name="Liu C."/>
            <person name="Yu Y."/>
            <person name="Liu S."/>
            <person name="Lin W."/>
            <person name="Guo K."/>
            <person name="Jin S."/>
            <person name="Xu P."/>
            <person name="Storey K.B."/>
            <person name="Huan P."/>
            <person name="Zhang T."/>
            <person name="Zhou Y."/>
            <person name="Zhang J."/>
            <person name="Lin C."/>
            <person name="Li X."/>
            <person name="Xing L."/>
            <person name="Huo D."/>
            <person name="Sun M."/>
            <person name="Wang L."/>
            <person name="Mercier A."/>
            <person name="Li F."/>
            <person name="Yang H."/>
            <person name="Xiang J."/>
        </authorList>
    </citation>
    <scope>NUCLEOTIDE SEQUENCE [LARGE SCALE GENOMIC DNA]</scope>
    <source>
        <strain evidence="3">Shaxun</strain>
        <tissue evidence="3">Muscle</tissue>
    </source>
</reference>
<dbReference type="PANTHER" id="PTHR13650">
    <property type="entry name" value="SPATACSIN"/>
    <property type="match status" value="1"/>
</dbReference>
<evidence type="ECO:0000256" key="1">
    <source>
        <dbReference type="SAM" id="MobiDB-lite"/>
    </source>
</evidence>
<name>A0A2G8K6N8_STIJA</name>
<keyword evidence="4" id="KW-1185">Reference proteome</keyword>
<dbReference type="GO" id="GO:0007268">
    <property type="term" value="P:chemical synaptic transmission"/>
    <property type="evidence" value="ECO:0007669"/>
    <property type="project" value="TreeGrafter"/>
</dbReference>
<evidence type="ECO:0000313" key="4">
    <source>
        <dbReference type="Proteomes" id="UP000230750"/>
    </source>
</evidence>
<dbReference type="OrthoDB" id="2018754at2759"/>
<dbReference type="PANTHER" id="PTHR13650:SF0">
    <property type="entry name" value="SPATACSIN"/>
    <property type="match status" value="1"/>
</dbReference>
<dbReference type="GO" id="GO:0008088">
    <property type="term" value="P:axo-dendritic transport"/>
    <property type="evidence" value="ECO:0007669"/>
    <property type="project" value="TreeGrafter"/>
</dbReference>
<dbReference type="STRING" id="307972.A0A2G8K6N8"/>
<dbReference type="GO" id="GO:0007409">
    <property type="term" value="P:axonogenesis"/>
    <property type="evidence" value="ECO:0007669"/>
    <property type="project" value="TreeGrafter"/>
</dbReference>
<dbReference type="GO" id="GO:0005737">
    <property type="term" value="C:cytoplasm"/>
    <property type="evidence" value="ECO:0007669"/>
    <property type="project" value="TreeGrafter"/>
</dbReference>
<evidence type="ECO:0000313" key="3">
    <source>
        <dbReference type="EMBL" id="PIK43671.1"/>
    </source>
</evidence>
<feature type="domain" description="Spatacsin C-terminal" evidence="2">
    <location>
        <begin position="1681"/>
        <end position="1973"/>
    </location>
</feature>
<feature type="compositionally biased region" description="Polar residues" evidence="1">
    <location>
        <begin position="1493"/>
        <end position="1502"/>
    </location>
</feature>
<evidence type="ECO:0000259" key="2">
    <source>
        <dbReference type="Pfam" id="PF14649"/>
    </source>
</evidence>
<dbReference type="GO" id="GO:0030424">
    <property type="term" value="C:axon"/>
    <property type="evidence" value="ECO:0007669"/>
    <property type="project" value="TreeGrafter"/>
</dbReference>
<comment type="caution">
    <text evidence="3">The sequence shown here is derived from an EMBL/GenBank/DDBJ whole genome shotgun (WGS) entry which is preliminary data.</text>
</comment>
<organism evidence="3 4">
    <name type="scientific">Stichopus japonicus</name>
    <name type="common">Sea cucumber</name>
    <dbReference type="NCBI Taxonomy" id="307972"/>
    <lineage>
        <taxon>Eukaryota</taxon>
        <taxon>Metazoa</taxon>
        <taxon>Echinodermata</taxon>
        <taxon>Eleutherozoa</taxon>
        <taxon>Echinozoa</taxon>
        <taxon>Holothuroidea</taxon>
        <taxon>Aspidochirotacea</taxon>
        <taxon>Aspidochirotida</taxon>
        <taxon>Stichopodidae</taxon>
        <taxon>Apostichopus</taxon>
    </lineage>
</organism>
<feature type="region of interest" description="Disordered" evidence="1">
    <location>
        <begin position="1482"/>
        <end position="1502"/>
    </location>
</feature>
<dbReference type="Pfam" id="PF14649">
    <property type="entry name" value="Spatacsin_C"/>
    <property type="match status" value="1"/>
</dbReference>
<dbReference type="GO" id="GO:0048489">
    <property type="term" value="P:synaptic vesicle transport"/>
    <property type="evidence" value="ECO:0007669"/>
    <property type="project" value="TreeGrafter"/>
</dbReference>
<dbReference type="Proteomes" id="UP000230750">
    <property type="component" value="Unassembled WGS sequence"/>
</dbReference>
<proteinExistence type="predicted"/>
<dbReference type="InterPro" id="IPR028107">
    <property type="entry name" value="Spatacsin_C_dom"/>
</dbReference>